<accession>A0ABQ4KPV5</accession>
<organism evidence="1 2">
    <name type="scientific">Lederbergia ruris</name>
    <dbReference type="NCBI Taxonomy" id="217495"/>
    <lineage>
        <taxon>Bacteria</taxon>
        <taxon>Bacillati</taxon>
        <taxon>Bacillota</taxon>
        <taxon>Bacilli</taxon>
        <taxon>Bacillales</taxon>
        <taxon>Bacillaceae</taxon>
        <taxon>Lederbergia</taxon>
    </lineage>
</organism>
<dbReference type="RefSeq" id="WP_212967587.1">
    <property type="nucleotide sequence ID" value="NZ_BORB01000077.1"/>
</dbReference>
<dbReference type="Proteomes" id="UP000679950">
    <property type="component" value="Unassembled WGS sequence"/>
</dbReference>
<evidence type="ECO:0000313" key="2">
    <source>
        <dbReference type="Proteomes" id="UP000679950"/>
    </source>
</evidence>
<name>A0ABQ4KPV5_9BACI</name>
<proteinExistence type="predicted"/>
<sequence length="179" mass="21203">MKLGLKRDEVRLEPYTVEWKEEFHRVKQVILNSTPIHESRIEHVGSTVIKGMVAKPILDLVVGVDDIENVDQAIFQGLKRVGFLRLRIQRPNEIVLAKFNNETYEEKTHIIHLVAYNKEHWKNLIFFRDYLNANKTAHDQYIDLKKNFLEENNGGIDEYTSYKEQFVRGIFAKRDNYQK</sequence>
<evidence type="ECO:0000313" key="1">
    <source>
        <dbReference type="EMBL" id="GIN59970.1"/>
    </source>
</evidence>
<keyword evidence="2" id="KW-1185">Reference proteome</keyword>
<dbReference type="Pfam" id="PF04229">
    <property type="entry name" value="GrpB"/>
    <property type="match status" value="1"/>
</dbReference>
<evidence type="ECO:0008006" key="3">
    <source>
        <dbReference type="Google" id="ProtNLM"/>
    </source>
</evidence>
<dbReference type="InterPro" id="IPR043519">
    <property type="entry name" value="NT_sf"/>
</dbReference>
<dbReference type="PANTHER" id="PTHR34822">
    <property type="entry name" value="GRPB DOMAIN PROTEIN (AFU_ORTHOLOGUE AFUA_1G01530)"/>
    <property type="match status" value="1"/>
</dbReference>
<dbReference type="InterPro" id="IPR007344">
    <property type="entry name" value="GrpB/CoaE"/>
</dbReference>
<gene>
    <name evidence="1" type="primary">yqkA</name>
    <name evidence="1" type="ORF">J8TS2_42890</name>
</gene>
<protein>
    <recommendedName>
        <fullName evidence="3">GrpB family protein</fullName>
    </recommendedName>
</protein>
<reference evidence="1 2" key="1">
    <citation type="submission" date="2021-03" db="EMBL/GenBank/DDBJ databases">
        <title>Antimicrobial resistance genes in bacteria isolated from Japanese honey, and their potential for conferring macrolide and lincosamide resistance in the American foulbrood pathogen Paenibacillus larvae.</title>
        <authorList>
            <person name="Okamoto M."/>
            <person name="Kumagai M."/>
            <person name="Kanamori H."/>
            <person name="Takamatsu D."/>
        </authorList>
    </citation>
    <scope>NUCLEOTIDE SEQUENCE [LARGE SCALE GENOMIC DNA]</scope>
    <source>
        <strain evidence="1 2">J8TS2</strain>
    </source>
</reference>
<dbReference type="Gene3D" id="3.30.460.10">
    <property type="entry name" value="Beta Polymerase, domain 2"/>
    <property type="match status" value="1"/>
</dbReference>
<dbReference type="PANTHER" id="PTHR34822:SF1">
    <property type="entry name" value="GRPB FAMILY PROTEIN"/>
    <property type="match status" value="1"/>
</dbReference>
<dbReference type="EMBL" id="BORB01000077">
    <property type="protein sequence ID" value="GIN59970.1"/>
    <property type="molecule type" value="Genomic_DNA"/>
</dbReference>
<dbReference type="SUPFAM" id="SSF81301">
    <property type="entry name" value="Nucleotidyltransferase"/>
    <property type="match status" value="1"/>
</dbReference>
<comment type="caution">
    <text evidence="1">The sequence shown here is derived from an EMBL/GenBank/DDBJ whole genome shotgun (WGS) entry which is preliminary data.</text>
</comment>